<dbReference type="GO" id="GO:0016491">
    <property type="term" value="F:oxidoreductase activity"/>
    <property type="evidence" value="ECO:0007669"/>
    <property type="project" value="UniProtKB-KW"/>
</dbReference>
<sequence length="218" mass="24845">MTHPIIKDLKQRYTVKRYDRTKRIPQQELEVIYEAIRLSASSINSQPWKFIVIESDAAKERMHSTFKNMYQFNQPHVKAASHIILFAYNPRYTREDYAQVIDKDITVGRTAPENREQAFGAFAFAESNTDESGDTSAWTKAQTYLALGNTLHVLARLGIDSTPMEGVDSQLISEEFKEELGGYRCDVALAMGYHDPSEDYNAKLPKSRLDSDSVLKVL</sequence>
<evidence type="ECO:0000313" key="6">
    <source>
        <dbReference type="Proteomes" id="UP000190064"/>
    </source>
</evidence>
<name>A0A1T1HDA7_OCELI</name>
<accession>A0A1T1HDA7</accession>
<dbReference type="STRING" id="966.BTA35_0207520"/>
<dbReference type="Proteomes" id="UP000190064">
    <property type="component" value="Unassembled WGS sequence"/>
</dbReference>
<dbReference type="InterPro" id="IPR000415">
    <property type="entry name" value="Nitroreductase-like"/>
</dbReference>
<gene>
    <name evidence="5" type="ORF">BTA35_0207520</name>
</gene>
<dbReference type="SUPFAM" id="SSF55469">
    <property type="entry name" value="FMN-dependent nitroreductase-like"/>
    <property type="match status" value="1"/>
</dbReference>
<organism evidence="5 6">
    <name type="scientific">Oceanospirillum linum</name>
    <dbReference type="NCBI Taxonomy" id="966"/>
    <lineage>
        <taxon>Bacteria</taxon>
        <taxon>Pseudomonadati</taxon>
        <taxon>Pseudomonadota</taxon>
        <taxon>Gammaproteobacteria</taxon>
        <taxon>Oceanospirillales</taxon>
        <taxon>Oceanospirillaceae</taxon>
        <taxon>Oceanospirillum</taxon>
    </lineage>
</organism>
<dbReference type="InterPro" id="IPR033878">
    <property type="entry name" value="NfsB-like"/>
</dbReference>
<dbReference type="Gene3D" id="3.40.109.10">
    <property type="entry name" value="NADH Oxidase"/>
    <property type="match status" value="1"/>
</dbReference>
<comment type="similarity">
    <text evidence="1">Belongs to the nitroreductase family.</text>
</comment>
<dbReference type="InterPro" id="IPR029479">
    <property type="entry name" value="Nitroreductase"/>
</dbReference>
<dbReference type="RefSeq" id="WP_078319190.1">
    <property type="nucleotide sequence ID" value="NZ_FXTS01000002.1"/>
</dbReference>
<evidence type="ECO:0000256" key="2">
    <source>
        <dbReference type="ARBA" id="ARBA00022857"/>
    </source>
</evidence>
<evidence type="ECO:0000259" key="4">
    <source>
        <dbReference type="Pfam" id="PF00881"/>
    </source>
</evidence>
<dbReference type="PANTHER" id="PTHR43673:SF10">
    <property type="entry name" value="NADH DEHYDROGENASE_NAD(P)H NITROREDUCTASE XCC3605-RELATED"/>
    <property type="match status" value="1"/>
</dbReference>
<evidence type="ECO:0000313" key="5">
    <source>
        <dbReference type="EMBL" id="OOV87841.1"/>
    </source>
</evidence>
<reference evidence="5" key="1">
    <citation type="submission" date="2017-02" db="EMBL/GenBank/DDBJ databases">
        <title>Draft Genome Sequence of the Salt Water Bacterium Oceanospirillum linum ATCC 11336.</title>
        <authorList>
            <person name="Trachtenberg A.M."/>
            <person name="Carney J.G."/>
            <person name="Linnane J.D."/>
            <person name="Rheaume B.A."/>
            <person name="Pitts N.L."/>
            <person name="Mykles D.L."/>
            <person name="Maclea K.S."/>
        </authorList>
    </citation>
    <scope>NUCLEOTIDE SEQUENCE [LARGE SCALE GENOMIC DNA]</scope>
    <source>
        <strain evidence="5">ATCC 11336</strain>
    </source>
</reference>
<keyword evidence="6" id="KW-1185">Reference proteome</keyword>
<protein>
    <submittedName>
        <fullName evidence="5">NAD(P)H-dependent oxidoreductase</fullName>
    </submittedName>
</protein>
<dbReference type="CDD" id="cd02149">
    <property type="entry name" value="NfsB-like"/>
    <property type="match status" value="1"/>
</dbReference>
<evidence type="ECO:0000256" key="3">
    <source>
        <dbReference type="ARBA" id="ARBA00023002"/>
    </source>
</evidence>
<proteinExistence type="inferred from homology"/>
<dbReference type="PANTHER" id="PTHR43673">
    <property type="entry name" value="NAD(P)H NITROREDUCTASE YDGI-RELATED"/>
    <property type="match status" value="1"/>
</dbReference>
<keyword evidence="3" id="KW-0560">Oxidoreductase</keyword>
<evidence type="ECO:0000256" key="1">
    <source>
        <dbReference type="ARBA" id="ARBA00007118"/>
    </source>
</evidence>
<keyword evidence="2" id="KW-0521">NADP</keyword>
<dbReference type="AlphaFoldDB" id="A0A1T1HDA7"/>
<comment type="caution">
    <text evidence="5">The sequence shown here is derived from an EMBL/GenBank/DDBJ whole genome shotgun (WGS) entry which is preliminary data.</text>
</comment>
<dbReference type="EMBL" id="MTSD02000002">
    <property type="protein sequence ID" value="OOV87841.1"/>
    <property type="molecule type" value="Genomic_DNA"/>
</dbReference>
<dbReference type="Pfam" id="PF00881">
    <property type="entry name" value="Nitroreductase"/>
    <property type="match status" value="1"/>
</dbReference>
<feature type="domain" description="Nitroreductase" evidence="4">
    <location>
        <begin position="9"/>
        <end position="193"/>
    </location>
</feature>